<evidence type="ECO:0000256" key="2">
    <source>
        <dbReference type="SAM" id="Phobius"/>
    </source>
</evidence>
<dbReference type="Proteomes" id="UP001442841">
    <property type="component" value="Chromosome"/>
</dbReference>
<accession>A0ABZ3FT83</accession>
<proteinExistence type="predicted"/>
<feature type="transmembrane region" description="Helical" evidence="2">
    <location>
        <begin position="36"/>
        <end position="56"/>
    </location>
</feature>
<sequence>MSALPVVSPDNRRDPSTTRLRRLRLVRPSRPRMGPVAFLTFLLGLVGVGMVGLLLLNTHLQNQAFQATELRRQAAEMSYAEGELTQLVIEAGSTRELTRKATELGLRPNRGIAFVELPSGNITGEPTADDGLFLPSSLTRSAEEMAQERAKEALTHAGERRQAEALVAEQHRERILEARAAAQAQAQAAQAPPADPAQPQAQSNGNQPPTGQQATGNQPPGQQQQAQPQPQPQEGAR</sequence>
<evidence type="ECO:0000313" key="4">
    <source>
        <dbReference type="Proteomes" id="UP001442841"/>
    </source>
</evidence>
<keyword evidence="2" id="KW-0812">Transmembrane</keyword>
<gene>
    <name evidence="3" type="ORF">AADG42_13675</name>
</gene>
<feature type="region of interest" description="Disordered" evidence="1">
    <location>
        <begin position="178"/>
        <end position="237"/>
    </location>
</feature>
<dbReference type="RefSeq" id="WP_425309759.1">
    <property type="nucleotide sequence ID" value="NZ_CP154795.1"/>
</dbReference>
<name>A0ABZ3FT83_9ACTN</name>
<feature type="compositionally biased region" description="Low complexity" evidence="1">
    <location>
        <begin position="180"/>
        <end position="228"/>
    </location>
</feature>
<protein>
    <recommendedName>
        <fullName evidence="5">Cell division protein FtsL</fullName>
    </recommendedName>
</protein>
<reference evidence="3 4" key="1">
    <citation type="submission" date="2024-04" db="EMBL/GenBank/DDBJ databases">
        <title>Isolation of an actinomycete strain from pig manure.</title>
        <authorList>
            <person name="Gong T."/>
            <person name="Yu Z."/>
            <person name="An M."/>
            <person name="Wei C."/>
            <person name="Yang W."/>
            <person name="Liu L."/>
        </authorList>
    </citation>
    <scope>NUCLEOTIDE SEQUENCE [LARGE SCALE GENOMIC DNA]</scope>
    <source>
        <strain evidence="3 4">ZF39</strain>
    </source>
</reference>
<evidence type="ECO:0000256" key="1">
    <source>
        <dbReference type="SAM" id="MobiDB-lite"/>
    </source>
</evidence>
<keyword evidence="2" id="KW-0472">Membrane</keyword>
<evidence type="ECO:0000313" key="3">
    <source>
        <dbReference type="EMBL" id="XAN08304.1"/>
    </source>
</evidence>
<organism evidence="3 4">
    <name type="scientific">Ammonicoccus fulvus</name>
    <dbReference type="NCBI Taxonomy" id="3138240"/>
    <lineage>
        <taxon>Bacteria</taxon>
        <taxon>Bacillati</taxon>
        <taxon>Actinomycetota</taxon>
        <taxon>Actinomycetes</taxon>
        <taxon>Propionibacteriales</taxon>
        <taxon>Propionibacteriaceae</taxon>
        <taxon>Ammonicoccus</taxon>
    </lineage>
</organism>
<keyword evidence="2" id="KW-1133">Transmembrane helix</keyword>
<keyword evidence="4" id="KW-1185">Reference proteome</keyword>
<evidence type="ECO:0008006" key="5">
    <source>
        <dbReference type="Google" id="ProtNLM"/>
    </source>
</evidence>
<dbReference type="EMBL" id="CP154795">
    <property type="protein sequence ID" value="XAN08304.1"/>
    <property type="molecule type" value="Genomic_DNA"/>
</dbReference>